<protein>
    <recommendedName>
        <fullName evidence="1">NmrA-like domain-containing protein</fullName>
    </recommendedName>
</protein>
<dbReference type="InterPro" id="IPR036291">
    <property type="entry name" value="NAD(P)-bd_dom_sf"/>
</dbReference>
<dbReference type="Pfam" id="PF05368">
    <property type="entry name" value="NmrA"/>
    <property type="match status" value="1"/>
</dbReference>
<evidence type="ECO:0000259" key="1">
    <source>
        <dbReference type="Pfam" id="PF05368"/>
    </source>
</evidence>
<comment type="caution">
    <text evidence="2">The sequence shown here is derived from an EMBL/GenBank/DDBJ whole genome shotgun (WGS) entry which is preliminary data.</text>
</comment>
<feature type="domain" description="NmrA-like" evidence="1">
    <location>
        <begin position="7"/>
        <end position="78"/>
    </location>
</feature>
<organism evidence="2 3">
    <name type="scientific">Parascedosporium putredinis</name>
    <dbReference type="NCBI Taxonomy" id="1442378"/>
    <lineage>
        <taxon>Eukaryota</taxon>
        <taxon>Fungi</taxon>
        <taxon>Dikarya</taxon>
        <taxon>Ascomycota</taxon>
        <taxon>Pezizomycotina</taxon>
        <taxon>Sordariomycetes</taxon>
        <taxon>Hypocreomycetidae</taxon>
        <taxon>Microascales</taxon>
        <taxon>Microascaceae</taxon>
        <taxon>Parascedosporium</taxon>
    </lineage>
</organism>
<reference evidence="2" key="1">
    <citation type="submission" date="2022-11" db="EMBL/GenBank/DDBJ databases">
        <authorList>
            <person name="Scott C."/>
            <person name="Bruce N."/>
        </authorList>
    </citation>
    <scope>NUCLEOTIDE SEQUENCE</scope>
</reference>
<dbReference type="OrthoDB" id="419598at2759"/>
<evidence type="ECO:0000313" key="3">
    <source>
        <dbReference type="Proteomes" id="UP000838763"/>
    </source>
</evidence>
<keyword evidence="3" id="KW-1185">Reference proteome</keyword>
<sequence>MGAPPIPGDGTVPVAFTSVPDIGTYVAKIIADPRTINKKVLAYTEVLTMNQVSDIMDELSGEKSLRNYRTAETLEKAIADAWEALKKDPKDVAAFYSRAISEYHYSWGVRGDNTPESAVYLGYLDFKELYPGVAGRTIRDFLREVLAGKGSGIRY</sequence>
<dbReference type="AlphaFoldDB" id="A0A9P1M9P8"/>
<name>A0A9P1M9P8_9PEZI</name>
<accession>A0A9P1M9P8</accession>
<evidence type="ECO:0000313" key="2">
    <source>
        <dbReference type="EMBL" id="CAI4213525.1"/>
    </source>
</evidence>
<dbReference type="EMBL" id="CALLCH030000008">
    <property type="protein sequence ID" value="CAI4213525.1"/>
    <property type="molecule type" value="Genomic_DNA"/>
</dbReference>
<proteinExistence type="predicted"/>
<dbReference type="InterPro" id="IPR008030">
    <property type="entry name" value="NmrA-like"/>
</dbReference>
<dbReference type="SUPFAM" id="SSF51735">
    <property type="entry name" value="NAD(P)-binding Rossmann-fold domains"/>
    <property type="match status" value="1"/>
</dbReference>
<dbReference type="Proteomes" id="UP000838763">
    <property type="component" value="Unassembled WGS sequence"/>
</dbReference>
<dbReference type="Gene3D" id="3.90.25.10">
    <property type="entry name" value="UDP-galactose 4-epimerase, domain 1"/>
    <property type="match status" value="1"/>
</dbReference>
<gene>
    <name evidence="2" type="ORF">PPNO1_LOCUS3273</name>
</gene>